<evidence type="ECO:0000313" key="8">
    <source>
        <dbReference type="EMBL" id="KAB0670085.1"/>
    </source>
</evidence>
<evidence type="ECO:0000256" key="4">
    <source>
        <dbReference type="PROSITE-ProRule" id="PRU10137"/>
    </source>
</evidence>
<dbReference type="InterPro" id="IPR038109">
    <property type="entry name" value="DNA_bind_recomb_sf"/>
</dbReference>
<dbReference type="InterPro" id="IPR025827">
    <property type="entry name" value="Zn_ribbon_recom_dom"/>
</dbReference>
<sequence>MRRTGTNNKKHSFVNRVVVSYVRVSSKEQEKEGFSVEAQTKLLASYASDRKLVIDKEFRDIETAKRTGRLGFNEMVGFLKKSQKANPAASLVIITEKTDRLYRNIGDWSTLDGLHAEIHLVKENCVLSDDSRSAEKLMHGIRVVMAKNYVENLSEETRKGMLEKAQQGLWPSFAPFGYKNVLSKSGKKVIVPDETTAPLVTKIFDLYATGNHSLDTIVKQLSGLNYRSRMRRRKKKRQDATGETILEEGPETVQFGKSLIHKILTSVIYTGDFFWNGIKYSGSHESIISPEQFEKVQQLLSGNGRCPSQPAKHHFLFQGLIACGHCGCALVAEIKKGKYIYYHCTKNRGNCPAPYVREEELERRFLASIEAIKVSDDVLKWVVAALKESYADERREHQEVVSALLARKQKLSDYLEAAYTDKLDGVISSDFYEKKTREWRAEQDDIRRKLEIREGASRSYIDDGVRVLELSQRAGMLYKMQPVEEKRKLLKILHSNSVWKDGELVCSYRKPFDLLALTNNRHKQKQAGSSSETGLRSIWLPNPDSNQGQGG</sequence>
<dbReference type="PANTHER" id="PTHR30461">
    <property type="entry name" value="DNA-INVERTASE FROM LAMBDOID PROPHAGE"/>
    <property type="match status" value="1"/>
</dbReference>
<dbReference type="Proteomes" id="UP000798046">
    <property type="component" value="Unassembled WGS sequence"/>
</dbReference>
<accession>A0ABQ6TP77</accession>
<evidence type="ECO:0000259" key="7">
    <source>
        <dbReference type="PROSITE" id="PS51737"/>
    </source>
</evidence>
<evidence type="ECO:0000256" key="3">
    <source>
        <dbReference type="ARBA" id="ARBA00023172"/>
    </source>
</evidence>
<dbReference type="InterPro" id="IPR036162">
    <property type="entry name" value="Resolvase-like_N_sf"/>
</dbReference>
<keyword evidence="3" id="KW-0233">DNA recombination</keyword>
<evidence type="ECO:0000256" key="1">
    <source>
        <dbReference type="ARBA" id="ARBA00022908"/>
    </source>
</evidence>
<evidence type="ECO:0000256" key="5">
    <source>
        <dbReference type="SAM" id="MobiDB-lite"/>
    </source>
</evidence>
<dbReference type="InterPro" id="IPR050639">
    <property type="entry name" value="SSR_resolvase"/>
</dbReference>
<keyword evidence="9" id="KW-1185">Reference proteome</keyword>
<dbReference type="Pfam" id="PF07508">
    <property type="entry name" value="Recombinase"/>
    <property type="match status" value="1"/>
</dbReference>
<dbReference type="InterPro" id="IPR006119">
    <property type="entry name" value="Resolv_N"/>
</dbReference>
<dbReference type="EMBL" id="VZRA01000002">
    <property type="protein sequence ID" value="KAB0670085.1"/>
    <property type="molecule type" value="Genomic_DNA"/>
</dbReference>
<comment type="caution">
    <text evidence="8">The sequence shown here is derived from an EMBL/GenBank/DDBJ whole genome shotgun (WGS) entry which is preliminary data.</text>
</comment>
<dbReference type="RefSeq" id="WP_151156460.1">
    <property type="nucleotide sequence ID" value="NZ_VZRA01000002.1"/>
</dbReference>
<dbReference type="Gene3D" id="3.40.50.1390">
    <property type="entry name" value="Resolvase, N-terminal catalytic domain"/>
    <property type="match status" value="1"/>
</dbReference>
<proteinExistence type="predicted"/>
<dbReference type="PANTHER" id="PTHR30461:SF23">
    <property type="entry name" value="DNA RECOMBINASE-RELATED"/>
    <property type="match status" value="1"/>
</dbReference>
<dbReference type="Pfam" id="PF13408">
    <property type="entry name" value="Zn_ribbon_recom"/>
    <property type="match status" value="1"/>
</dbReference>
<feature type="active site" description="O-(5'-phospho-DNA)-serine intermediate" evidence="4">
    <location>
        <position position="25"/>
    </location>
</feature>
<evidence type="ECO:0000256" key="2">
    <source>
        <dbReference type="ARBA" id="ARBA00023125"/>
    </source>
</evidence>
<dbReference type="PROSITE" id="PS00397">
    <property type="entry name" value="RECOMBINASES_1"/>
    <property type="match status" value="1"/>
</dbReference>
<dbReference type="Gene3D" id="3.90.1750.20">
    <property type="entry name" value="Putative Large Serine Recombinase, Chain B, Domain 2"/>
    <property type="match status" value="1"/>
</dbReference>
<feature type="region of interest" description="Disordered" evidence="5">
    <location>
        <begin position="522"/>
        <end position="551"/>
    </location>
</feature>
<dbReference type="SMART" id="SM00857">
    <property type="entry name" value="Resolvase"/>
    <property type="match status" value="1"/>
</dbReference>
<evidence type="ECO:0000313" key="9">
    <source>
        <dbReference type="Proteomes" id="UP000798046"/>
    </source>
</evidence>
<reference evidence="8 9" key="1">
    <citation type="journal article" date="2020" name="Microorganisms">
        <title>Description of Three Novel Members in the Family Geobacteraceae, Oryzomonas japonicum gen. nov., sp. nov., Oryzomonas sagensis sp. nov., and Oryzomonas ruber sp. nov.</title>
        <authorList>
            <person name="Xu Z."/>
            <person name="Masuda Y."/>
            <person name="Hayakawa C."/>
            <person name="Ushijima N."/>
            <person name="Kawano K."/>
            <person name="Shiratori Y."/>
            <person name="Senoo K."/>
            <person name="Itoh H."/>
        </authorList>
    </citation>
    <scope>NUCLEOTIDE SEQUENCE [LARGE SCALE GENOMIC DNA]</scope>
    <source>
        <strain evidence="8 9">Red100</strain>
    </source>
</reference>
<dbReference type="CDD" id="cd00338">
    <property type="entry name" value="Ser_Recombinase"/>
    <property type="match status" value="1"/>
</dbReference>
<feature type="domain" description="Resolvase/invertase-type recombinase catalytic" evidence="6">
    <location>
        <begin position="17"/>
        <end position="168"/>
    </location>
</feature>
<dbReference type="Pfam" id="PF00239">
    <property type="entry name" value="Resolvase"/>
    <property type="match status" value="1"/>
</dbReference>
<dbReference type="PROSITE" id="PS51736">
    <property type="entry name" value="RECOMBINASES_3"/>
    <property type="match status" value="1"/>
</dbReference>
<dbReference type="PROSITE" id="PS51737">
    <property type="entry name" value="RECOMBINASE_DNA_BIND"/>
    <property type="match status" value="1"/>
</dbReference>
<keyword evidence="1" id="KW-0229">DNA integration</keyword>
<dbReference type="SUPFAM" id="SSF53041">
    <property type="entry name" value="Resolvase-like"/>
    <property type="match status" value="1"/>
</dbReference>
<protein>
    <submittedName>
        <fullName evidence="8">Recombinase family protein</fullName>
    </submittedName>
</protein>
<dbReference type="InterPro" id="IPR011109">
    <property type="entry name" value="DNA_bind_recombinase_dom"/>
</dbReference>
<name>A0ABQ6TP77_9BACT</name>
<feature type="domain" description="Recombinase" evidence="7">
    <location>
        <begin position="175"/>
        <end position="306"/>
    </location>
</feature>
<dbReference type="InterPro" id="IPR006118">
    <property type="entry name" value="Recombinase_CS"/>
</dbReference>
<evidence type="ECO:0000259" key="6">
    <source>
        <dbReference type="PROSITE" id="PS51736"/>
    </source>
</evidence>
<organism evidence="8 9">
    <name type="scientific">Oryzomonas sagensis</name>
    <dbReference type="NCBI Taxonomy" id="2603857"/>
    <lineage>
        <taxon>Bacteria</taxon>
        <taxon>Pseudomonadati</taxon>
        <taxon>Thermodesulfobacteriota</taxon>
        <taxon>Desulfuromonadia</taxon>
        <taxon>Geobacterales</taxon>
        <taxon>Geobacteraceae</taxon>
        <taxon>Oryzomonas</taxon>
    </lineage>
</organism>
<gene>
    <name evidence="8" type="ORF">F6V30_07935</name>
</gene>
<keyword evidence="2" id="KW-0238">DNA-binding</keyword>